<dbReference type="InterPro" id="IPR023214">
    <property type="entry name" value="HAD_sf"/>
</dbReference>
<name>E0Y0W3_9SPHI</name>
<accession>E0Y0W3</accession>
<dbReference type="NCBIfam" id="TIGR02254">
    <property type="entry name" value="YjjG_YfnB"/>
    <property type="match status" value="1"/>
</dbReference>
<dbReference type="Gene3D" id="3.40.50.1000">
    <property type="entry name" value="HAD superfamily/HAD-like"/>
    <property type="match status" value="1"/>
</dbReference>
<dbReference type="GO" id="GO:0008253">
    <property type="term" value="F:5'-nucleotidase activity"/>
    <property type="evidence" value="ECO:0007669"/>
    <property type="project" value="InterPro"/>
</dbReference>
<dbReference type="PANTHER" id="PTHR47478">
    <property type="match status" value="1"/>
</dbReference>
<dbReference type="SUPFAM" id="SSF56784">
    <property type="entry name" value="HAD-like"/>
    <property type="match status" value="1"/>
</dbReference>
<dbReference type="NCBIfam" id="TIGR01549">
    <property type="entry name" value="HAD-SF-IA-v1"/>
    <property type="match status" value="1"/>
</dbReference>
<dbReference type="InterPro" id="IPR023198">
    <property type="entry name" value="PGP-like_dom2"/>
</dbReference>
<protein>
    <recommendedName>
        <fullName evidence="2">Noncanonical pyrimidine nucleotidase, YjjG family</fullName>
    </recommendedName>
</protein>
<proteinExistence type="predicted"/>
<sequence>MRYKHLFFDWDHTLWDFEKNSEMSLRNLFKDLGLQALGVPSFELFFQKYIVINDLKWDLYRQGKITKQGLRESRFQETFAHFGIEANDLAWTLETRYIDETPYQNHLIDGARHVLETLEGRGYKMHIITNGFHESQNIKFSESGLEPLFEVLLCSDQVGVNKPDAKIFRRALQLAGAERKESLMIGDNLIADCVGAREQGIDQVFFNPKRNKHTEKVTYEIEHLEELLGIV</sequence>
<dbReference type="InterPro" id="IPR036412">
    <property type="entry name" value="HAD-like_sf"/>
</dbReference>
<dbReference type="InterPro" id="IPR011951">
    <property type="entry name" value="HAD-SF_hydro_IA_YjjG/PynA"/>
</dbReference>
<dbReference type="InterPro" id="IPR052550">
    <property type="entry name" value="Pyrimidine_5'-ntase_YjjG"/>
</dbReference>
<organism evidence="1">
    <name type="scientific">uncultured Sphingobacterium sp. EB080_L08E11</name>
    <dbReference type="NCBI Taxonomy" id="710992"/>
    <lineage>
        <taxon>Bacteria</taxon>
        <taxon>Pseudomonadati</taxon>
        <taxon>Bacteroidota</taxon>
        <taxon>Sphingobacteriia</taxon>
        <taxon>Sphingobacteriales</taxon>
        <taxon>Sphingobacteriaceae</taxon>
        <taxon>Sphingobacterium</taxon>
        <taxon>environmental samples</taxon>
    </lineage>
</organism>
<dbReference type="PANTHER" id="PTHR47478:SF1">
    <property type="entry name" value="PYRIMIDINE 5'-NUCLEOTIDASE YJJG"/>
    <property type="match status" value="1"/>
</dbReference>
<reference evidence="1" key="1">
    <citation type="journal article" date="2011" name="Environ. Microbiol.">
        <title>Time-series analyses of Monterey Bay coastal microbial picoplankton using a 'genome proxy' microarray.</title>
        <authorList>
            <person name="Rich V.I."/>
            <person name="Pham V.D."/>
            <person name="Eppley J."/>
            <person name="Shi Y."/>
            <person name="DeLong E.F."/>
        </authorList>
    </citation>
    <scope>NUCLEOTIDE SEQUENCE</scope>
</reference>
<dbReference type="SFLD" id="SFLDG01129">
    <property type="entry name" value="C1.5:_HAD__Beta-PGM__Phosphata"/>
    <property type="match status" value="1"/>
</dbReference>
<dbReference type="Gene3D" id="1.10.150.240">
    <property type="entry name" value="Putative phosphatase, domain 2"/>
    <property type="match status" value="1"/>
</dbReference>
<evidence type="ECO:0008006" key="2">
    <source>
        <dbReference type="Google" id="ProtNLM"/>
    </source>
</evidence>
<dbReference type="InterPro" id="IPR006439">
    <property type="entry name" value="HAD-SF_hydro_IA"/>
</dbReference>
<dbReference type="SFLD" id="SFLDS00003">
    <property type="entry name" value="Haloacid_Dehalogenase"/>
    <property type="match status" value="1"/>
</dbReference>
<dbReference type="AlphaFoldDB" id="E0Y0W3"/>
<dbReference type="Pfam" id="PF00702">
    <property type="entry name" value="Hydrolase"/>
    <property type="match status" value="1"/>
</dbReference>
<dbReference type="PRINTS" id="PR00413">
    <property type="entry name" value="HADHALOGNASE"/>
</dbReference>
<dbReference type="EMBL" id="GU474939">
    <property type="protein sequence ID" value="ADI20304.1"/>
    <property type="molecule type" value="Genomic_DNA"/>
</dbReference>
<evidence type="ECO:0000313" key="1">
    <source>
        <dbReference type="EMBL" id="ADI20304.1"/>
    </source>
</evidence>